<comment type="caution">
    <text evidence="2">The sequence shown here is derived from an EMBL/GenBank/DDBJ whole genome shotgun (WGS) entry which is preliminary data.</text>
</comment>
<evidence type="ECO:0000256" key="1">
    <source>
        <dbReference type="SAM" id="MobiDB-lite"/>
    </source>
</evidence>
<dbReference type="Proteomes" id="UP000541444">
    <property type="component" value="Unassembled WGS sequence"/>
</dbReference>
<accession>A0A7J7LQ94</accession>
<feature type="compositionally biased region" description="Low complexity" evidence="1">
    <location>
        <begin position="46"/>
        <end position="57"/>
    </location>
</feature>
<proteinExistence type="predicted"/>
<sequence length="71" mass="8068">CSSLLTTSCPIRALNAYLEAHLIHKQAFKEYTKMMLRRRSLNSEQTSKTNSTSATKASKMKPRLHISIRST</sequence>
<dbReference type="EMBL" id="JACGCM010002113">
    <property type="protein sequence ID" value="KAF6144712.1"/>
    <property type="molecule type" value="Genomic_DNA"/>
</dbReference>
<reference evidence="2 3" key="1">
    <citation type="journal article" date="2020" name="IScience">
        <title>Genome Sequencing of the Endangered Kingdonia uniflora (Circaeasteraceae, Ranunculales) Reveals Potential Mechanisms of Evolutionary Specialization.</title>
        <authorList>
            <person name="Sun Y."/>
            <person name="Deng T."/>
            <person name="Zhang A."/>
            <person name="Moore M.J."/>
            <person name="Landis J.B."/>
            <person name="Lin N."/>
            <person name="Zhang H."/>
            <person name="Zhang X."/>
            <person name="Huang J."/>
            <person name="Zhang X."/>
            <person name="Sun H."/>
            <person name="Wang H."/>
        </authorList>
    </citation>
    <scope>NUCLEOTIDE SEQUENCE [LARGE SCALE GENOMIC DNA]</scope>
    <source>
        <strain evidence="2">TB1705</strain>
        <tissue evidence="2">Leaf</tissue>
    </source>
</reference>
<dbReference type="AlphaFoldDB" id="A0A7J7LQ94"/>
<gene>
    <name evidence="2" type="ORF">GIB67_017731</name>
</gene>
<feature type="non-terminal residue" evidence="2">
    <location>
        <position position="1"/>
    </location>
</feature>
<evidence type="ECO:0000313" key="3">
    <source>
        <dbReference type="Proteomes" id="UP000541444"/>
    </source>
</evidence>
<name>A0A7J7LQ94_9MAGN</name>
<feature type="non-terminal residue" evidence="2">
    <location>
        <position position="71"/>
    </location>
</feature>
<organism evidence="2 3">
    <name type="scientific">Kingdonia uniflora</name>
    <dbReference type="NCBI Taxonomy" id="39325"/>
    <lineage>
        <taxon>Eukaryota</taxon>
        <taxon>Viridiplantae</taxon>
        <taxon>Streptophyta</taxon>
        <taxon>Embryophyta</taxon>
        <taxon>Tracheophyta</taxon>
        <taxon>Spermatophyta</taxon>
        <taxon>Magnoliopsida</taxon>
        <taxon>Ranunculales</taxon>
        <taxon>Circaeasteraceae</taxon>
        <taxon>Kingdonia</taxon>
    </lineage>
</organism>
<feature type="region of interest" description="Disordered" evidence="1">
    <location>
        <begin position="39"/>
        <end position="71"/>
    </location>
</feature>
<evidence type="ECO:0000313" key="2">
    <source>
        <dbReference type="EMBL" id="KAF6144712.1"/>
    </source>
</evidence>
<keyword evidence="3" id="KW-1185">Reference proteome</keyword>
<protein>
    <submittedName>
        <fullName evidence="2">Uncharacterized protein</fullName>
    </submittedName>
</protein>
<feature type="compositionally biased region" description="Basic residues" evidence="1">
    <location>
        <begin position="58"/>
        <end position="71"/>
    </location>
</feature>